<dbReference type="AlphaFoldDB" id="W1WDF1"/>
<feature type="region of interest" description="Disordered" evidence="1">
    <location>
        <begin position="1"/>
        <end position="20"/>
    </location>
</feature>
<name>W1WDF1_9ZZZZ</name>
<organism evidence="2">
    <name type="scientific">human gut metagenome</name>
    <dbReference type="NCBI Taxonomy" id="408170"/>
    <lineage>
        <taxon>unclassified sequences</taxon>
        <taxon>metagenomes</taxon>
        <taxon>organismal metagenomes</taxon>
    </lineage>
</organism>
<feature type="compositionally biased region" description="Basic and acidic residues" evidence="1">
    <location>
        <begin position="1"/>
        <end position="12"/>
    </location>
</feature>
<evidence type="ECO:0000313" key="2">
    <source>
        <dbReference type="EMBL" id="ETJ15951.1"/>
    </source>
</evidence>
<reference evidence="2" key="1">
    <citation type="submission" date="2013-12" db="EMBL/GenBank/DDBJ databases">
        <title>A Varibaculum cambriense genome reconstructed from a premature infant gut community with otherwise low bacterial novelty that shifts toward anaerobic metabolism during the third week of life.</title>
        <authorList>
            <person name="Brown C.T."/>
            <person name="Sharon I."/>
            <person name="Thomas B.C."/>
            <person name="Castelle C.J."/>
            <person name="Morowitz M.J."/>
            <person name="Banfield J.F."/>
        </authorList>
    </citation>
    <scope>NUCLEOTIDE SEQUENCE</scope>
</reference>
<gene>
    <name evidence="2" type="ORF">Q604_UNBc4C00159G0001</name>
</gene>
<feature type="non-terminal residue" evidence="2">
    <location>
        <position position="52"/>
    </location>
</feature>
<protein>
    <submittedName>
        <fullName evidence="2">Uncharacterized protein</fullName>
    </submittedName>
</protein>
<sequence>MRPDDLPTKERLNNQQHNDNENGFYQQYLKCVRMLVWIIIWLNVDVAQGYIA</sequence>
<accession>W1WDF1</accession>
<proteinExistence type="predicted"/>
<dbReference type="EMBL" id="AZMM01018940">
    <property type="protein sequence ID" value="ETJ15951.1"/>
    <property type="molecule type" value="Genomic_DNA"/>
</dbReference>
<evidence type="ECO:0000256" key="1">
    <source>
        <dbReference type="SAM" id="MobiDB-lite"/>
    </source>
</evidence>
<comment type="caution">
    <text evidence="2">The sequence shown here is derived from an EMBL/GenBank/DDBJ whole genome shotgun (WGS) entry which is preliminary data.</text>
</comment>